<comment type="caution">
    <text evidence="1">The sequence shown here is derived from an EMBL/GenBank/DDBJ whole genome shotgun (WGS) entry which is preliminary data.</text>
</comment>
<evidence type="ECO:0000313" key="2">
    <source>
        <dbReference type="Proteomes" id="UP000051580"/>
    </source>
</evidence>
<proteinExistence type="predicted"/>
<keyword evidence="2" id="KW-1185">Reference proteome</keyword>
<protein>
    <submittedName>
        <fullName evidence="1">Uncharacterized protein</fullName>
    </submittedName>
</protein>
<dbReference type="RefSeq" id="WP_057731827.1">
    <property type="nucleotide sequence ID" value="NZ_AZFS01000016.1"/>
</dbReference>
<dbReference type="SUPFAM" id="SSF46785">
    <property type="entry name" value="Winged helix' DNA-binding domain"/>
    <property type="match status" value="1"/>
</dbReference>
<dbReference type="PATRIC" id="fig|1423753.3.peg.1766"/>
<dbReference type="OrthoDB" id="2298352at2"/>
<dbReference type="Proteomes" id="UP000051580">
    <property type="component" value="Unassembled WGS sequence"/>
</dbReference>
<dbReference type="InterPro" id="IPR036390">
    <property type="entry name" value="WH_DNA-bd_sf"/>
</dbReference>
<dbReference type="EMBL" id="AZFS01000016">
    <property type="protein sequence ID" value="KRL97613.1"/>
    <property type="molecule type" value="Genomic_DNA"/>
</dbReference>
<dbReference type="AlphaFoldDB" id="A0A0R1UWI0"/>
<sequence>MKIVEFKFKNGVHAFACRLNQVIDQLDPIEETLLHTLLAIAVAPEENVTVVALQNELGLTTDELSFYMNRLDHLGLITWTADRAVVP</sequence>
<accession>A0A0R1UWI0</accession>
<reference evidence="1 2" key="1">
    <citation type="journal article" date="2015" name="Genome Announc.">
        <title>Expanding the biotechnology potential of lactobacilli through comparative genomics of 213 strains and associated genera.</title>
        <authorList>
            <person name="Sun Z."/>
            <person name="Harris H.M."/>
            <person name="McCann A."/>
            <person name="Guo C."/>
            <person name="Argimon S."/>
            <person name="Zhang W."/>
            <person name="Yang X."/>
            <person name="Jeffery I.B."/>
            <person name="Cooney J.C."/>
            <person name="Kagawa T.F."/>
            <person name="Liu W."/>
            <person name="Song Y."/>
            <person name="Salvetti E."/>
            <person name="Wrobel A."/>
            <person name="Rasinkangas P."/>
            <person name="Parkhill J."/>
            <person name="Rea M.C."/>
            <person name="O'Sullivan O."/>
            <person name="Ritari J."/>
            <person name="Douillard F.P."/>
            <person name="Paul Ross R."/>
            <person name="Yang R."/>
            <person name="Briner A.E."/>
            <person name="Felis G.E."/>
            <person name="de Vos W.M."/>
            <person name="Barrangou R."/>
            <person name="Klaenhammer T.R."/>
            <person name="Caufield P.W."/>
            <person name="Cui Y."/>
            <person name="Zhang H."/>
            <person name="O'Toole P.W."/>
        </authorList>
    </citation>
    <scope>NUCLEOTIDE SEQUENCE [LARGE SCALE GENOMIC DNA]</scope>
    <source>
        <strain evidence="1 2">DSM 16381</strain>
    </source>
</reference>
<organism evidence="1 2">
    <name type="scientific">Levilactobacillus hammesii DSM 16381</name>
    <dbReference type="NCBI Taxonomy" id="1423753"/>
    <lineage>
        <taxon>Bacteria</taxon>
        <taxon>Bacillati</taxon>
        <taxon>Bacillota</taxon>
        <taxon>Bacilli</taxon>
        <taxon>Lactobacillales</taxon>
        <taxon>Lactobacillaceae</taxon>
        <taxon>Levilactobacillus</taxon>
    </lineage>
</organism>
<gene>
    <name evidence="1" type="ORF">FD28_GL001699</name>
</gene>
<evidence type="ECO:0000313" key="1">
    <source>
        <dbReference type="EMBL" id="KRL97613.1"/>
    </source>
</evidence>
<name>A0A0R1UWI0_9LACO</name>